<organism evidence="5 6">
    <name type="scientific">Albugo candida</name>
    <dbReference type="NCBI Taxonomy" id="65357"/>
    <lineage>
        <taxon>Eukaryota</taxon>
        <taxon>Sar</taxon>
        <taxon>Stramenopiles</taxon>
        <taxon>Oomycota</taxon>
        <taxon>Peronosporomycetes</taxon>
        <taxon>Albuginales</taxon>
        <taxon>Albuginaceae</taxon>
        <taxon>Albugo</taxon>
    </lineage>
</organism>
<sequence length="558" mass="64355">MAISSAKAQTEQLFELQTKSDFYSKKILEQKARYQDLNARWRNQQEELTKWRIKRSTGCQRDGGVYAVRTRLASEQRDASKLEKRLSACKSRESKFLAQSQQLREQIDVLRAERSATQNAYYKEQKKLRDIEKKMQAIFKESTYLMAERDKVAAQAYLLDQEDAEDQQEFDNVFLSLTEIVRRERENAESYRKQVLQQYTLDEVEELKEIPAGNEKLTPTLKPPPQVQEAYTTDVPPDDKSPFETDCTDADGDFEKNGNDMRNEEEYFSLYRHLQNINLEIEQVENEKKELEKKIEINSQEQSIESPTRKKKTLEQLVKTRQKLVEEKSEYDRMCKLSQQEFRSYARSVEHLYNVLKCNDIQGDECQGKVSTNTPSEKCLRQNSLNDILLMEGVTEATIIQLLQVIEGRSNDIIEQFSSLQNIRSRLSESQELSLGSNLNSPEESNHASNAAKAALANFTNATGDVLGNGFLLIRSDQINSPSRKASVCTSPHANTGECSEEWDRPLPKEEHEKRVQASVAVLRLTSKLARRAKSISPKRKYRTSIRITDKIIHEHSD</sequence>
<gene>
    <name evidence="5" type="ORF">BN9_098230</name>
</gene>
<proteinExistence type="predicted"/>
<dbReference type="AlphaFoldDB" id="A0A024GPH0"/>
<accession>A0A024GPH0</accession>
<dbReference type="Pfam" id="PF21773">
    <property type="entry name" value="ODAD1_CC"/>
    <property type="match status" value="1"/>
</dbReference>
<reference evidence="5 6" key="1">
    <citation type="submission" date="2012-05" db="EMBL/GenBank/DDBJ databases">
        <title>Recombination and specialization in a pathogen metapopulation.</title>
        <authorList>
            <person name="Gardiner A."/>
            <person name="Kemen E."/>
            <person name="Schultz-Larsen T."/>
            <person name="MacLean D."/>
            <person name="Van Oosterhout C."/>
            <person name="Jones J.D.G."/>
        </authorList>
    </citation>
    <scope>NUCLEOTIDE SEQUENCE [LARGE SCALE GENOMIC DNA]</scope>
    <source>
        <strain evidence="5 6">Ac Nc2</strain>
    </source>
</reference>
<evidence type="ECO:0000259" key="4">
    <source>
        <dbReference type="Pfam" id="PF21773"/>
    </source>
</evidence>
<feature type="coiled-coil region" evidence="2">
    <location>
        <begin position="274"/>
        <end position="334"/>
    </location>
</feature>
<feature type="compositionally biased region" description="Basic and acidic residues" evidence="3">
    <location>
        <begin position="502"/>
        <end position="513"/>
    </location>
</feature>
<evidence type="ECO:0000256" key="2">
    <source>
        <dbReference type="SAM" id="Coils"/>
    </source>
</evidence>
<evidence type="ECO:0000256" key="1">
    <source>
        <dbReference type="ARBA" id="ARBA00023054"/>
    </source>
</evidence>
<comment type="caution">
    <text evidence="5">The sequence shown here is derived from an EMBL/GenBank/DDBJ whole genome shotgun (WGS) entry which is preliminary data.</text>
</comment>
<dbReference type="InParanoid" id="A0A024GPH0"/>
<protein>
    <recommendedName>
        <fullName evidence="4">ODAD1 central coiled coil region domain-containing protein</fullName>
    </recommendedName>
</protein>
<feature type="region of interest" description="Disordered" evidence="3">
    <location>
        <begin position="215"/>
        <end position="259"/>
    </location>
</feature>
<name>A0A024GPH0_9STRA</name>
<dbReference type="OrthoDB" id="6766775at2759"/>
<evidence type="ECO:0000313" key="5">
    <source>
        <dbReference type="EMBL" id="CCI48635.1"/>
    </source>
</evidence>
<dbReference type="Proteomes" id="UP000053237">
    <property type="component" value="Unassembled WGS sequence"/>
</dbReference>
<dbReference type="PANTHER" id="PTHR21694:SF18">
    <property type="entry name" value="COILED-COIL DOMAIN-CONTAINING PROTEIN 63"/>
    <property type="match status" value="1"/>
</dbReference>
<feature type="region of interest" description="Disordered" evidence="3">
    <location>
        <begin position="483"/>
        <end position="513"/>
    </location>
</feature>
<dbReference type="EMBL" id="CAIX01000240">
    <property type="protein sequence ID" value="CCI48635.1"/>
    <property type="molecule type" value="Genomic_DNA"/>
</dbReference>
<feature type="coiled-coil region" evidence="2">
    <location>
        <begin position="72"/>
        <end position="120"/>
    </location>
</feature>
<dbReference type="InterPro" id="IPR049258">
    <property type="entry name" value="ODAD1_CC"/>
</dbReference>
<dbReference type="PANTHER" id="PTHR21694">
    <property type="entry name" value="COILED-COIL DOMAIN-CONTAINING PROTEIN 63"/>
    <property type="match status" value="1"/>
</dbReference>
<evidence type="ECO:0000313" key="6">
    <source>
        <dbReference type="Proteomes" id="UP000053237"/>
    </source>
</evidence>
<dbReference type="InterPro" id="IPR051876">
    <property type="entry name" value="ODA-DC/CCD"/>
</dbReference>
<keyword evidence="1 2" id="KW-0175">Coiled coil</keyword>
<keyword evidence="6" id="KW-1185">Reference proteome</keyword>
<evidence type="ECO:0000256" key="3">
    <source>
        <dbReference type="SAM" id="MobiDB-lite"/>
    </source>
</evidence>
<feature type="domain" description="ODAD1 central coiled coil region" evidence="4">
    <location>
        <begin position="76"/>
        <end position="187"/>
    </location>
</feature>
<feature type="compositionally biased region" description="Polar residues" evidence="3">
    <location>
        <begin position="483"/>
        <end position="498"/>
    </location>
</feature>